<organism evidence="2 3">
    <name type="scientific">Xanthoceras sorbifolium</name>
    <dbReference type="NCBI Taxonomy" id="99658"/>
    <lineage>
        <taxon>Eukaryota</taxon>
        <taxon>Viridiplantae</taxon>
        <taxon>Streptophyta</taxon>
        <taxon>Embryophyta</taxon>
        <taxon>Tracheophyta</taxon>
        <taxon>Spermatophyta</taxon>
        <taxon>Magnoliopsida</taxon>
        <taxon>eudicotyledons</taxon>
        <taxon>Gunneridae</taxon>
        <taxon>Pentapetalae</taxon>
        <taxon>rosids</taxon>
        <taxon>malvids</taxon>
        <taxon>Sapindales</taxon>
        <taxon>Sapindaceae</taxon>
        <taxon>Xanthoceroideae</taxon>
        <taxon>Xanthoceras</taxon>
    </lineage>
</organism>
<proteinExistence type="predicted"/>
<accession>A0ABQ8IH15</accession>
<keyword evidence="1" id="KW-0472">Membrane</keyword>
<feature type="transmembrane region" description="Helical" evidence="1">
    <location>
        <begin position="35"/>
        <end position="52"/>
    </location>
</feature>
<reference evidence="2 3" key="1">
    <citation type="submission" date="2021-02" db="EMBL/GenBank/DDBJ databases">
        <title>Plant Genome Project.</title>
        <authorList>
            <person name="Zhang R.-G."/>
        </authorList>
    </citation>
    <scope>NUCLEOTIDE SEQUENCE [LARGE SCALE GENOMIC DNA]</scope>
    <source>
        <tissue evidence="2">Leaves</tissue>
    </source>
</reference>
<keyword evidence="1" id="KW-0812">Transmembrane</keyword>
<name>A0ABQ8IH15_9ROSI</name>
<sequence>MQNIAVEVTFSLIQLIITFVYLIRTLSGVKTNNSASFYPLAYYVITVVFAFVSNEEEVSDSYDPHKIPSDTVFPDSHTIPIDEQPLNPSRSDIVPLNHPPRVVIGNGEGTDSHIIPIDTEPLDSSRSDIVSLIPPPLGVISNGQGTDSSAVSIEVVPSNTPTVEPVPSSSASDEIQGLQSTLHKRVTTARSDKRYRFKPMKSPIDNLSTQEEVITRKLQC</sequence>
<keyword evidence="1" id="KW-1133">Transmembrane helix</keyword>
<dbReference type="EMBL" id="JAFEMO010000002">
    <property type="protein sequence ID" value="KAH7575940.1"/>
    <property type="molecule type" value="Genomic_DNA"/>
</dbReference>
<comment type="caution">
    <text evidence="2">The sequence shown here is derived from an EMBL/GenBank/DDBJ whole genome shotgun (WGS) entry which is preliminary data.</text>
</comment>
<evidence type="ECO:0000313" key="2">
    <source>
        <dbReference type="EMBL" id="KAH7575940.1"/>
    </source>
</evidence>
<protein>
    <submittedName>
        <fullName evidence="2">Uncharacterized protein</fullName>
    </submittedName>
</protein>
<keyword evidence="3" id="KW-1185">Reference proteome</keyword>
<gene>
    <name evidence="2" type="ORF">JRO89_XS02G0257200</name>
</gene>
<dbReference type="Proteomes" id="UP000827721">
    <property type="component" value="Unassembled WGS sequence"/>
</dbReference>
<evidence type="ECO:0000313" key="3">
    <source>
        <dbReference type="Proteomes" id="UP000827721"/>
    </source>
</evidence>
<feature type="transmembrane region" description="Helical" evidence="1">
    <location>
        <begin position="6"/>
        <end position="23"/>
    </location>
</feature>
<evidence type="ECO:0000256" key="1">
    <source>
        <dbReference type="SAM" id="Phobius"/>
    </source>
</evidence>